<dbReference type="OrthoDB" id="771136at2759"/>
<comment type="similarity">
    <text evidence="1">Belongs to the peptidase A1 family.</text>
</comment>
<dbReference type="CDD" id="cd05471">
    <property type="entry name" value="pepsin_like"/>
    <property type="match status" value="1"/>
</dbReference>
<feature type="active site" evidence="2">
    <location>
        <position position="770"/>
    </location>
</feature>
<feature type="domain" description="Peptidase A1" evidence="3">
    <location>
        <begin position="554"/>
        <end position="886"/>
    </location>
</feature>
<dbReference type="PANTHER" id="PTHR47966:SF6">
    <property type="entry name" value="PEPTIDASE A1 DOMAIN-CONTAINING PROTEIN"/>
    <property type="match status" value="1"/>
</dbReference>
<dbReference type="Pfam" id="PF07727">
    <property type="entry name" value="RVT_2"/>
    <property type="match status" value="1"/>
</dbReference>
<dbReference type="AlphaFoldDB" id="A0A9Q3HCL7"/>
<dbReference type="Gene3D" id="2.40.70.10">
    <property type="entry name" value="Acid Proteases"/>
    <property type="match status" value="2"/>
</dbReference>
<proteinExistence type="inferred from homology"/>
<evidence type="ECO:0000313" key="5">
    <source>
        <dbReference type="Proteomes" id="UP000765509"/>
    </source>
</evidence>
<reference evidence="4" key="1">
    <citation type="submission" date="2021-03" db="EMBL/GenBank/DDBJ databases">
        <title>Draft genome sequence of rust myrtle Austropuccinia psidii MF-1, a brazilian biotype.</title>
        <authorList>
            <person name="Quecine M.C."/>
            <person name="Pachon D.M.R."/>
            <person name="Bonatelli M.L."/>
            <person name="Correr F.H."/>
            <person name="Franceschini L.M."/>
            <person name="Leite T.F."/>
            <person name="Margarido G.R.A."/>
            <person name="Almeida C.A."/>
            <person name="Ferrarezi J.A."/>
            <person name="Labate C.A."/>
        </authorList>
    </citation>
    <scope>NUCLEOTIDE SEQUENCE</scope>
    <source>
        <strain evidence="4">MF-1</strain>
    </source>
</reference>
<dbReference type="CDD" id="cd09272">
    <property type="entry name" value="RNase_HI_RT_Ty1"/>
    <property type="match status" value="1"/>
</dbReference>
<keyword evidence="5" id="KW-1185">Reference proteome</keyword>
<dbReference type="InterPro" id="IPR013103">
    <property type="entry name" value="RVT_2"/>
</dbReference>
<dbReference type="PROSITE" id="PS51767">
    <property type="entry name" value="PEPTIDASE_A1"/>
    <property type="match status" value="1"/>
</dbReference>
<dbReference type="GO" id="GO:0006508">
    <property type="term" value="P:proteolysis"/>
    <property type="evidence" value="ECO:0007669"/>
    <property type="project" value="InterPro"/>
</dbReference>
<dbReference type="GO" id="GO:0004190">
    <property type="term" value="F:aspartic-type endopeptidase activity"/>
    <property type="evidence" value="ECO:0007669"/>
    <property type="project" value="InterPro"/>
</dbReference>
<accession>A0A9Q3HCL7</accession>
<evidence type="ECO:0000256" key="2">
    <source>
        <dbReference type="PIRSR" id="PIRSR601461-1"/>
    </source>
</evidence>
<name>A0A9Q3HCL7_9BASI</name>
<dbReference type="InterPro" id="IPR034164">
    <property type="entry name" value="Pepsin-like_dom"/>
</dbReference>
<dbReference type="Proteomes" id="UP000765509">
    <property type="component" value="Unassembled WGS sequence"/>
</dbReference>
<dbReference type="InterPro" id="IPR043502">
    <property type="entry name" value="DNA/RNA_pol_sf"/>
</dbReference>
<feature type="active site" evidence="2">
    <location>
        <position position="572"/>
    </location>
</feature>
<dbReference type="EMBL" id="AVOT02014359">
    <property type="protein sequence ID" value="MBW0497754.1"/>
    <property type="molecule type" value="Genomic_DNA"/>
</dbReference>
<evidence type="ECO:0000259" key="3">
    <source>
        <dbReference type="PROSITE" id="PS51767"/>
    </source>
</evidence>
<dbReference type="SUPFAM" id="SSF56672">
    <property type="entry name" value="DNA/RNA polymerases"/>
    <property type="match status" value="1"/>
</dbReference>
<protein>
    <recommendedName>
        <fullName evidence="3">Peptidase A1 domain-containing protein</fullName>
    </recommendedName>
</protein>
<dbReference type="PRINTS" id="PR00792">
    <property type="entry name" value="PEPSIN"/>
</dbReference>
<gene>
    <name evidence="4" type="ORF">O181_037469</name>
</gene>
<sequence length="938" mass="102867">MDIKTVFLHGVPEEEVFMKYPEGYPHKKESGTCLKLVKSLYGLKQSLRCWYRKLTDFFEALRLKASSADPCIFVNWEGMIPLMVFLHVDDMIIGGDIKSIKIFKENIQAHFKMEDLGEIQYALGIKASWDRKLKTISLSQELYVHKILAKFGMMECKSVATPMIQGTHLVSSKEEDLSTDFEYCKAVGLLNYLTSCTRPDLAYVTSALSQFLEKPLRDHVAAFKEVLCYLQGTKSCELTLGGNVPTEIQGDSDSDWGSNFDRKSFSGHGMIYGGLISWKTKKQLTVALSTTEAKLGSLVELTPDILWFKKLLDDLKLYPIIKLSCDNQGAIALCNNPLSHHRTRHFNIHLNWLRDLVLSKFVSPNYVPTFNMQHTVALGSPPQWGLPSPRLSFYQRWSGIRKGPLGWRLYFTFPVTFTANATTTSLLCRSVGLLGVGALNGHRQGPIGNYGARRGVARLSRSLDELSSASFVEVVIPFEGKHHSLSNTAHSLSDNDTYESEYVIDQANILLTKYSYLEPSGENDSHEARSPNEWSLLSQNSSSLSLTNHLNLEYFTVINIGTPPQKFNVQIDTGSTGLWIATYNSSLNESRHNTDVGGSLFNGFKSSTFTSTEIGYRIPYADESYASGIIAYDTVMQGSFTVPRQPFGAMTVTSNAMFKGNASGVLGLSFYEGAPQGKSAYPFWQSANISIFSISMSGFVGDVPALDEASRNSEQPGGVFTLGDVDHTLYDGDINYVSLSSSSHWQVVVDGLNVNGKPIANSQGHQAIIDSGTSLIGVPSQVAKALYQQIAGAEPSRGAYKGYYSFPCDSAPQISLVLGGIEYSVTRENFKAQKVVGQTNRCYGAVFSTSAVNAASGTATWIVGASFLRNVYAVFRAQSPRAIGFARLPKNNPPVLQAMQLSASSGRSAAKSGGTAAVEVPNLLLATAMFFSVIWGLT</sequence>
<evidence type="ECO:0000256" key="1">
    <source>
        <dbReference type="ARBA" id="ARBA00007447"/>
    </source>
</evidence>
<dbReference type="InterPro" id="IPR001461">
    <property type="entry name" value="Aspartic_peptidase_A1"/>
</dbReference>
<dbReference type="PANTHER" id="PTHR47966">
    <property type="entry name" value="BETA-SITE APP-CLEAVING ENZYME, ISOFORM A-RELATED"/>
    <property type="match status" value="1"/>
</dbReference>
<dbReference type="InterPro" id="IPR021109">
    <property type="entry name" value="Peptidase_aspartic_dom_sf"/>
</dbReference>
<evidence type="ECO:0000313" key="4">
    <source>
        <dbReference type="EMBL" id="MBW0497754.1"/>
    </source>
</evidence>
<comment type="caution">
    <text evidence="4">The sequence shown here is derived from an EMBL/GenBank/DDBJ whole genome shotgun (WGS) entry which is preliminary data.</text>
</comment>
<dbReference type="SUPFAM" id="SSF50630">
    <property type="entry name" value="Acid proteases"/>
    <property type="match status" value="1"/>
</dbReference>
<dbReference type="Pfam" id="PF00026">
    <property type="entry name" value="Asp"/>
    <property type="match status" value="1"/>
</dbReference>
<dbReference type="InterPro" id="IPR033121">
    <property type="entry name" value="PEPTIDASE_A1"/>
</dbReference>
<organism evidence="4 5">
    <name type="scientific">Austropuccinia psidii MF-1</name>
    <dbReference type="NCBI Taxonomy" id="1389203"/>
    <lineage>
        <taxon>Eukaryota</taxon>
        <taxon>Fungi</taxon>
        <taxon>Dikarya</taxon>
        <taxon>Basidiomycota</taxon>
        <taxon>Pucciniomycotina</taxon>
        <taxon>Pucciniomycetes</taxon>
        <taxon>Pucciniales</taxon>
        <taxon>Sphaerophragmiaceae</taxon>
        <taxon>Austropuccinia</taxon>
    </lineage>
</organism>